<proteinExistence type="predicted"/>
<organism evidence="2 3">
    <name type="scientific">Caulobacter mirabilis</name>
    <dbReference type="NCBI Taxonomy" id="69666"/>
    <lineage>
        <taxon>Bacteria</taxon>
        <taxon>Pseudomonadati</taxon>
        <taxon>Pseudomonadota</taxon>
        <taxon>Alphaproteobacteria</taxon>
        <taxon>Caulobacterales</taxon>
        <taxon>Caulobacteraceae</taxon>
        <taxon>Caulobacter</taxon>
    </lineage>
</organism>
<keyword evidence="1" id="KW-0472">Membrane</keyword>
<name>A0A2D2B3A2_9CAUL</name>
<evidence type="ECO:0000256" key="1">
    <source>
        <dbReference type="SAM" id="Phobius"/>
    </source>
</evidence>
<dbReference type="KEGG" id="cmb:CSW64_21335"/>
<dbReference type="EMBL" id="CP024201">
    <property type="protein sequence ID" value="ATQ44749.1"/>
    <property type="molecule type" value="Genomic_DNA"/>
</dbReference>
<accession>A0A2D2B3A2</accession>
<feature type="transmembrane region" description="Helical" evidence="1">
    <location>
        <begin position="6"/>
        <end position="22"/>
    </location>
</feature>
<evidence type="ECO:0000313" key="3">
    <source>
        <dbReference type="Proteomes" id="UP000228945"/>
    </source>
</evidence>
<sequence length="90" mass="9429">MKLEDLAAIGVALAAAAVVMVVRRQRSADGQGFSVQVGDAVLWGHFRVKDGQVHVTCDQGSKSAPIGNRDPIHVAEVLLAEIHARTSTGA</sequence>
<keyword evidence="1" id="KW-1133">Transmembrane helix</keyword>
<dbReference type="AlphaFoldDB" id="A0A2D2B3A2"/>
<dbReference type="Proteomes" id="UP000228945">
    <property type="component" value="Chromosome"/>
</dbReference>
<protein>
    <submittedName>
        <fullName evidence="2">Uncharacterized protein</fullName>
    </submittedName>
</protein>
<gene>
    <name evidence="2" type="ORF">CSW64_21335</name>
</gene>
<reference evidence="2 3" key="1">
    <citation type="submission" date="2017-10" db="EMBL/GenBank/DDBJ databases">
        <title>Genome sequence of Caulobacter mirabilis FWC38.</title>
        <authorList>
            <person name="Fiebig A."/>
            <person name="Crosson S."/>
        </authorList>
    </citation>
    <scope>NUCLEOTIDE SEQUENCE [LARGE SCALE GENOMIC DNA]</scope>
    <source>
        <strain evidence="2 3">FWC 38</strain>
    </source>
</reference>
<keyword evidence="1" id="KW-0812">Transmembrane</keyword>
<evidence type="ECO:0000313" key="2">
    <source>
        <dbReference type="EMBL" id="ATQ44749.1"/>
    </source>
</evidence>
<dbReference type="RefSeq" id="WP_099623997.1">
    <property type="nucleotide sequence ID" value="NZ_CP024201.1"/>
</dbReference>
<keyword evidence="3" id="KW-1185">Reference proteome</keyword>